<proteinExistence type="inferred from homology"/>
<dbReference type="EMBL" id="JAUCMM010000003">
    <property type="protein sequence ID" value="MDM7887878.1"/>
    <property type="molecule type" value="Genomic_DNA"/>
</dbReference>
<evidence type="ECO:0000313" key="9">
    <source>
        <dbReference type="EMBL" id="MDM7887878.1"/>
    </source>
</evidence>
<comment type="subcellular location">
    <subcellularLocation>
        <location evidence="1">Secreted</location>
        <location evidence="1">Cell wall</location>
    </subcellularLocation>
</comment>
<evidence type="ECO:0000256" key="7">
    <source>
        <dbReference type="ARBA" id="ARBA00048421"/>
    </source>
</evidence>
<comment type="caution">
    <text evidence="9">The sequence shown here is derived from an EMBL/GenBank/DDBJ whole genome shotgun (WGS) entry which is preliminary data.</text>
</comment>
<dbReference type="PANTHER" id="PTHR31956:SF1">
    <property type="entry name" value="NON-SPECIFIC PHOSPHOLIPASE C1"/>
    <property type="match status" value="1"/>
</dbReference>
<name>A0ABT7TE66_9MICO</name>
<comment type="catalytic activity">
    <reaction evidence="7">
        <text>a 1,2-diacyl-sn-glycero-3-phosphocholine + H2O = phosphocholine + a 1,2-diacyl-sn-glycerol + H(+)</text>
        <dbReference type="Rhea" id="RHEA:10604"/>
        <dbReference type="ChEBI" id="CHEBI:15377"/>
        <dbReference type="ChEBI" id="CHEBI:15378"/>
        <dbReference type="ChEBI" id="CHEBI:17815"/>
        <dbReference type="ChEBI" id="CHEBI:57643"/>
        <dbReference type="ChEBI" id="CHEBI:295975"/>
        <dbReference type="EC" id="3.1.4.3"/>
    </reaction>
    <physiologicalReaction direction="left-to-right" evidence="7">
        <dbReference type="Rhea" id="RHEA:10605"/>
    </physiologicalReaction>
</comment>
<dbReference type="RefSeq" id="WP_289469598.1">
    <property type="nucleotide sequence ID" value="NZ_JAUCMM010000003.1"/>
</dbReference>
<dbReference type="Gene3D" id="3.40.720.10">
    <property type="entry name" value="Alkaline Phosphatase, subunit A"/>
    <property type="match status" value="2"/>
</dbReference>
<organism evidence="9 10">
    <name type="scientific">Curtobacterium subtropicum</name>
    <dbReference type="NCBI Taxonomy" id="3055138"/>
    <lineage>
        <taxon>Bacteria</taxon>
        <taxon>Bacillati</taxon>
        <taxon>Actinomycetota</taxon>
        <taxon>Actinomycetes</taxon>
        <taxon>Micrococcales</taxon>
        <taxon>Microbacteriaceae</taxon>
        <taxon>Curtobacterium</taxon>
    </lineage>
</organism>
<gene>
    <name evidence="9" type="ORF">QUG98_05355</name>
</gene>
<evidence type="ECO:0000256" key="2">
    <source>
        <dbReference type="ARBA" id="ARBA00009717"/>
    </source>
</evidence>
<evidence type="ECO:0000256" key="6">
    <source>
        <dbReference type="ARBA" id="ARBA00023026"/>
    </source>
</evidence>
<dbReference type="InterPro" id="IPR007312">
    <property type="entry name" value="Phosphoesterase"/>
</dbReference>
<dbReference type="InterPro" id="IPR006311">
    <property type="entry name" value="TAT_signal"/>
</dbReference>
<dbReference type="InterPro" id="IPR017850">
    <property type="entry name" value="Alkaline_phosphatase_core_sf"/>
</dbReference>
<comment type="similarity">
    <text evidence="2">Belongs to the bacterial phospholipase C family.</text>
</comment>
<reference evidence="9 10" key="1">
    <citation type="submission" date="2023-06" db="EMBL/GenBank/DDBJ databases">
        <authorList>
            <person name="Feng G."/>
            <person name="Li J."/>
            <person name="Zhu H."/>
        </authorList>
    </citation>
    <scope>NUCLEOTIDE SEQUENCE [LARGE SCALE GENOMIC DNA]</scope>
    <source>
        <strain evidence="9 10">RHCJP20</strain>
    </source>
</reference>
<evidence type="ECO:0000256" key="3">
    <source>
        <dbReference type="ARBA" id="ARBA00012018"/>
    </source>
</evidence>
<dbReference type="PROSITE" id="PS51318">
    <property type="entry name" value="TAT"/>
    <property type="match status" value="1"/>
</dbReference>
<evidence type="ECO:0000256" key="4">
    <source>
        <dbReference type="ARBA" id="ARBA00022512"/>
    </source>
</evidence>
<sequence length="577" mass="62749">MDHQSEDRGTPAPSRRTFLRRAGVGAASAAVGAGLVGAGAAYDRSVHDARYGFTPLPARPEPGFDHVVVVMFENRSFDHVLGRLYTGADLRTGQSFAGLQDGRHENTAPDGTVVPAHVYEGTTDHVMSQPDPDPGEFYPHVNTQWFGLVEPAENADPARNGYAAPFNAPEDTSTPTMSGFVHDYVVNFRLERGREPSVEEYSRVMGGFSPAMLPVFSTLARSFAVYDHWHCAVPSQTFCNRSFFHASTSHGFVTNGREGGPQKWLDADAVPTIFNRLEDAGKTWRVYFDARQVVSLTGFLHAPSIERYWKTNFRSMEQFHADAASGNLPDYAFVEPRMMFDHNDMHPPVGSPGDHSAPDAGAYESATSDVRAAEALLASVYDAVRGGRSERGSNAINTALVVTFDEHGGIYDHVPPPADVATPSGSPTPGEMGFTFDRLGGRVPAFVVSAYTEPGTIINEPMHHAAVIRTLTEQHGLEPLTHRDAEATGIHNVLNRKVPRQPQLWPDVAPQYVPTNPEGRSGPPSERDRRRPLTAPGIGLLGLLLAKYEPDAPVPTTFGDAYDVLTEHGAGLFGDRD</sequence>
<keyword evidence="4" id="KW-0134">Cell wall</keyword>
<evidence type="ECO:0000256" key="1">
    <source>
        <dbReference type="ARBA" id="ARBA00004191"/>
    </source>
</evidence>
<evidence type="ECO:0000313" key="10">
    <source>
        <dbReference type="Proteomes" id="UP001235720"/>
    </source>
</evidence>
<dbReference type="Proteomes" id="UP001235720">
    <property type="component" value="Unassembled WGS sequence"/>
</dbReference>
<protein>
    <recommendedName>
        <fullName evidence="3">phospholipase C</fullName>
        <ecNumber evidence="3">3.1.4.3</ecNumber>
    </recommendedName>
</protein>
<dbReference type="PANTHER" id="PTHR31956">
    <property type="entry name" value="NON-SPECIFIC PHOSPHOLIPASE C4-RELATED"/>
    <property type="match status" value="1"/>
</dbReference>
<dbReference type="EC" id="3.1.4.3" evidence="3"/>
<feature type="region of interest" description="Disordered" evidence="8">
    <location>
        <begin position="508"/>
        <end position="533"/>
    </location>
</feature>
<keyword evidence="5" id="KW-0378">Hydrolase</keyword>
<accession>A0ABT7TE66</accession>
<keyword evidence="4" id="KW-0964">Secreted</keyword>
<keyword evidence="10" id="KW-1185">Reference proteome</keyword>
<dbReference type="Pfam" id="PF04185">
    <property type="entry name" value="Phosphoesterase"/>
    <property type="match status" value="1"/>
</dbReference>
<evidence type="ECO:0000256" key="5">
    <source>
        <dbReference type="ARBA" id="ARBA00022801"/>
    </source>
</evidence>
<keyword evidence="6" id="KW-0843">Virulence</keyword>
<evidence type="ECO:0000256" key="8">
    <source>
        <dbReference type="SAM" id="MobiDB-lite"/>
    </source>
</evidence>